<keyword evidence="2" id="KW-1185">Reference proteome</keyword>
<name>A0A3N4J8B3_9PEZI</name>
<dbReference type="PANTHER" id="PTHR46082">
    <property type="entry name" value="ATP/GTP-BINDING PROTEIN-RELATED"/>
    <property type="match status" value="1"/>
</dbReference>
<proteinExistence type="predicted"/>
<dbReference type="Pfam" id="PF13374">
    <property type="entry name" value="TPR_10"/>
    <property type="match status" value="1"/>
</dbReference>
<feature type="non-terminal residue" evidence="1">
    <location>
        <position position="1"/>
    </location>
</feature>
<dbReference type="Proteomes" id="UP000276215">
    <property type="component" value="Unassembled WGS sequence"/>
</dbReference>
<dbReference type="OrthoDB" id="1658288at2759"/>
<dbReference type="PANTHER" id="PTHR46082:SF6">
    <property type="entry name" value="AAA+ ATPASE DOMAIN-CONTAINING PROTEIN-RELATED"/>
    <property type="match status" value="1"/>
</dbReference>
<reference evidence="1 2" key="1">
    <citation type="journal article" date="2018" name="Nat. Ecol. Evol.">
        <title>Pezizomycetes genomes reveal the molecular basis of ectomycorrhizal truffle lifestyle.</title>
        <authorList>
            <person name="Murat C."/>
            <person name="Payen T."/>
            <person name="Noel B."/>
            <person name="Kuo A."/>
            <person name="Morin E."/>
            <person name="Chen J."/>
            <person name="Kohler A."/>
            <person name="Krizsan K."/>
            <person name="Balestrini R."/>
            <person name="Da Silva C."/>
            <person name="Montanini B."/>
            <person name="Hainaut M."/>
            <person name="Levati E."/>
            <person name="Barry K.W."/>
            <person name="Belfiori B."/>
            <person name="Cichocki N."/>
            <person name="Clum A."/>
            <person name="Dockter R.B."/>
            <person name="Fauchery L."/>
            <person name="Guy J."/>
            <person name="Iotti M."/>
            <person name="Le Tacon F."/>
            <person name="Lindquist E.A."/>
            <person name="Lipzen A."/>
            <person name="Malagnac F."/>
            <person name="Mello A."/>
            <person name="Molinier V."/>
            <person name="Miyauchi S."/>
            <person name="Poulain J."/>
            <person name="Riccioni C."/>
            <person name="Rubini A."/>
            <person name="Sitrit Y."/>
            <person name="Splivallo R."/>
            <person name="Traeger S."/>
            <person name="Wang M."/>
            <person name="Zifcakova L."/>
            <person name="Wipf D."/>
            <person name="Zambonelli A."/>
            <person name="Paolocci F."/>
            <person name="Nowrousian M."/>
            <person name="Ottonello S."/>
            <person name="Baldrian P."/>
            <person name="Spatafora J.W."/>
            <person name="Henrissat B."/>
            <person name="Nagy L.G."/>
            <person name="Aury J.M."/>
            <person name="Wincker P."/>
            <person name="Grigoriev I.V."/>
            <person name="Bonfante P."/>
            <person name="Martin F.M."/>
        </authorList>
    </citation>
    <scope>NUCLEOTIDE SEQUENCE [LARGE SCALE GENOMIC DNA]</scope>
    <source>
        <strain evidence="1 2">120613-1</strain>
    </source>
</reference>
<evidence type="ECO:0000313" key="2">
    <source>
        <dbReference type="Proteomes" id="UP000276215"/>
    </source>
</evidence>
<dbReference type="AlphaFoldDB" id="A0A3N4J8B3"/>
<gene>
    <name evidence="1" type="ORF">L873DRAFT_1701101</name>
</gene>
<dbReference type="EMBL" id="ML120436">
    <property type="protein sequence ID" value="RPA94533.1"/>
    <property type="molecule type" value="Genomic_DNA"/>
</dbReference>
<evidence type="ECO:0008006" key="3">
    <source>
        <dbReference type="Google" id="ProtNLM"/>
    </source>
</evidence>
<dbReference type="InterPro" id="IPR011990">
    <property type="entry name" value="TPR-like_helical_dom_sf"/>
</dbReference>
<accession>A0A3N4J8B3</accession>
<sequence>HRDTLLSTNNLDVVLRKHHEADVMYRCTLMGAEKMLGSDYRNTLKCIYNLAEALHKQREYDEVERLYLCALAGREKALGLDHRHTFQSTIKLVN</sequence>
<evidence type="ECO:0000313" key="1">
    <source>
        <dbReference type="EMBL" id="RPA94533.1"/>
    </source>
</evidence>
<protein>
    <recommendedName>
        <fullName evidence="3">Kinesin light chain</fullName>
    </recommendedName>
</protein>
<dbReference type="InterPro" id="IPR053137">
    <property type="entry name" value="NLR-like"/>
</dbReference>
<organism evidence="1 2">
    <name type="scientific">Choiromyces venosus 120613-1</name>
    <dbReference type="NCBI Taxonomy" id="1336337"/>
    <lineage>
        <taxon>Eukaryota</taxon>
        <taxon>Fungi</taxon>
        <taxon>Dikarya</taxon>
        <taxon>Ascomycota</taxon>
        <taxon>Pezizomycotina</taxon>
        <taxon>Pezizomycetes</taxon>
        <taxon>Pezizales</taxon>
        <taxon>Tuberaceae</taxon>
        <taxon>Choiromyces</taxon>
    </lineage>
</organism>
<dbReference type="STRING" id="1336337.A0A3N4J8B3"/>
<dbReference type="SUPFAM" id="SSF48452">
    <property type="entry name" value="TPR-like"/>
    <property type="match status" value="1"/>
</dbReference>
<dbReference type="Gene3D" id="1.25.40.10">
    <property type="entry name" value="Tetratricopeptide repeat domain"/>
    <property type="match status" value="1"/>
</dbReference>